<feature type="compositionally biased region" description="Polar residues" evidence="1">
    <location>
        <begin position="234"/>
        <end position="246"/>
    </location>
</feature>
<evidence type="ECO:0000256" key="1">
    <source>
        <dbReference type="SAM" id="MobiDB-lite"/>
    </source>
</evidence>
<dbReference type="Proteomes" id="UP001139012">
    <property type="component" value="Unassembled WGS sequence"/>
</dbReference>
<evidence type="ECO:0000313" key="3">
    <source>
        <dbReference type="Proteomes" id="UP001139012"/>
    </source>
</evidence>
<accession>A0ABS9M0K5</accession>
<organism evidence="2 3">
    <name type="scientific">Bradyrhizobium zhengyangense</name>
    <dbReference type="NCBI Taxonomy" id="2911009"/>
    <lineage>
        <taxon>Bacteria</taxon>
        <taxon>Pseudomonadati</taxon>
        <taxon>Pseudomonadota</taxon>
        <taxon>Alphaproteobacteria</taxon>
        <taxon>Hyphomicrobiales</taxon>
        <taxon>Nitrobacteraceae</taxon>
        <taxon>Bradyrhizobium</taxon>
    </lineage>
</organism>
<dbReference type="EMBL" id="JAKLUA010000025">
    <property type="protein sequence ID" value="MCG2672789.1"/>
    <property type="molecule type" value="Genomic_DNA"/>
</dbReference>
<gene>
    <name evidence="2" type="ORF">L6637_38275</name>
</gene>
<dbReference type="InterPro" id="IPR056955">
    <property type="entry name" value="ORC-CDC6-like"/>
</dbReference>
<dbReference type="Pfam" id="PF24389">
    <property type="entry name" value="ORC-CDC6-like"/>
    <property type="match status" value="1"/>
</dbReference>
<name>A0ABS9M0K5_9BRAD</name>
<comment type="caution">
    <text evidence="2">The sequence shown here is derived from an EMBL/GenBank/DDBJ whole genome shotgun (WGS) entry which is preliminary data.</text>
</comment>
<sequence>MKKISQETGRSAERLRFVRGIADKFGIALLSSRKLSNPGHNGFSVTDEDLDRSPDVKDFLEELSDYGNLLVLKHTTKEKDRRCRRKWYLNPILCPNFKLPYKRLKEPRYVSAAEVADWMRKSSRKTSPSSFRSSRRIAHDLGQRIQTVGADRLAAAEVEQRTVAPDRMQFRGGTLAGHPAVRQGSDRWRSVLLHTRSRPAGCTGIRTIDHAKQGRAPLGRLSRGRRPPRRCCFANSTRSRRSSTPA</sequence>
<feature type="region of interest" description="Disordered" evidence="1">
    <location>
        <begin position="215"/>
        <end position="246"/>
    </location>
</feature>
<keyword evidence="3" id="KW-1185">Reference proteome</keyword>
<proteinExistence type="predicted"/>
<evidence type="ECO:0000313" key="2">
    <source>
        <dbReference type="EMBL" id="MCG2672789.1"/>
    </source>
</evidence>
<reference evidence="2" key="1">
    <citation type="submission" date="2022-01" db="EMBL/GenBank/DDBJ databases">
        <title>Genome sequnece data of strain Bradyrhizobium sp. nov.</title>
        <authorList>
            <person name="Zhang J."/>
        </authorList>
    </citation>
    <scope>NUCLEOTIDE SEQUENCE</scope>
    <source>
        <strain evidence="2">WYCCWR 12774</strain>
    </source>
</reference>
<protein>
    <submittedName>
        <fullName evidence="2">Uncharacterized protein</fullName>
    </submittedName>
</protein>